<dbReference type="InterPro" id="IPR012902">
    <property type="entry name" value="N_methyl_site"/>
</dbReference>
<dbReference type="KEGG" id="ehn:H9Q80_17345"/>
<sequence>MKKYKGSMNNGFTMVEVLVALSCLSLCLLLFSGVCGLLQKASDDTHQNDDIIAIRQLRMLFAQGYDMQCGNQECTFRYHDSDITLKLHNHRLVKTPGYEIFVKDIKEGYFAQEGNCITFHWNKQETTLYCE</sequence>
<accession>A0A7G9GMF2</accession>
<proteinExistence type="predicted"/>
<evidence type="ECO:0000313" key="2">
    <source>
        <dbReference type="Proteomes" id="UP000515856"/>
    </source>
</evidence>
<dbReference type="RefSeq" id="WP_158552227.1">
    <property type="nucleotide sequence ID" value="NZ_CP060636.1"/>
</dbReference>
<dbReference type="NCBIfam" id="TIGR02532">
    <property type="entry name" value="IV_pilin_GFxxxE"/>
    <property type="match status" value="1"/>
</dbReference>
<dbReference type="Proteomes" id="UP000515856">
    <property type="component" value="Chromosome"/>
</dbReference>
<gene>
    <name evidence="1" type="ORF">H9Q80_17345</name>
</gene>
<keyword evidence="2" id="KW-1185">Reference proteome</keyword>
<dbReference type="Pfam" id="PF07963">
    <property type="entry name" value="N_methyl"/>
    <property type="match status" value="1"/>
</dbReference>
<dbReference type="EMBL" id="CP060636">
    <property type="protein sequence ID" value="QNM11984.1"/>
    <property type="molecule type" value="Genomic_DNA"/>
</dbReference>
<dbReference type="AlphaFoldDB" id="A0A7G9GMF2"/>
<organism evidence="1 2">
    <name type="scientific">[Eubacterium] hominis</name>
    <dbReference type="NCBI Taxonomy" id="2764325"/>
    <lineage>
        <taxon>Bacteria</taxon>
        <taxon>Bacillati</taxon>
        <taxon>Bacillota</taxon>
        <taxon>Erysipelotrichia</taxon>
        <taxon>Erysipelotrichales</taxon>
        <taxon>Erysipelotrichaceae</taxon>
        <taxon>Amedibacillus</taxon>
    </lineage>
</organism>
<name>A0A7G9GMF2_9FIRM</name>
<evidence type="ECO:0000313" key="1">
    <source>
        <dbReference type="EMBL" id="QNM11984.1"/>
    </source>
</evidence>
<reference evidence="1 2" key="1">
    <citation type="submission" date="2020-08" db="EMBL/GenBank/DDBJ databases">
        <authorList>
            <person name="Liu C."/>
            <person name="Sun Q."/>
        </authorList>
    </citation>
    <scope>NUCLEOTIDE SEQUENCE [LARGE SCALE GENOMIC DNA]</scope>
    <source>
        <strain evidence="1 2">NSJ-61</strain>
    </source>
</reference>
<protein>
    <submittedName>
        <fullName evidence="1">Prepilin-type N-terminal cleavage/methylation domain-containing protein</fullName>
    </submittedName>
</protein>